<name>A0A9D2BPS9_9BACT</name>
<evidence type="ECO:0000259" key="6">
    <source>
        <dbReference type="Pfam" id="PF07980"/>
    </source>
</evidence>
<organism evidence="8 9">
    <name type="scientific">Candidatus Parabacteroides intestinigallinarum</name>
    <dbReference type="NCBI Taxonomy" id="2838722"/>
    <lineage>
        <taxon>Bacteria</taxon>
        <taxon>Pseudomonadati</taxon>
        <taxon>Bacteroidota</taxon>
        <taxon>Bacteroidia</taxon>
        <taxon>Bacteroidales</taxon>
        <taxon>Tannerellaceae</taxon>
        <taxon>Parabacteroides</taxon>
    </lineage>
</organism>
<reference evidence="8" key="2">
    <citation type="submission" date="2021-04" db="EMBL/GenBank/DDBJ databases">
        <authorList>
            <person name="Gilroy R."/>
        </authorList>
    </citation>
    <scope>NUCLEOTIDE SEQUENCE</scope>
    <source>
        <strain evidence="8">ChiHecec2B26-12326</strain>
    </source>
</reference>
<evidence type="ECO:0000259" key="7">
    <source>
        <dbReference type="Pfam" id="PF14322"/>
    </source>
</evidence>
<evidence type="ECO:0000256" key="5">
    <source>
        <dbReference type="ARBA" id="ARBA00023237"/>
    </source>
</evidence>
<evidence type="ECO:0000256" key="3">
    <source>
        <dbReference type="ARBA" id="ARBA00022729"/>
    </source>
</evidence>
<proteinExistence type="inferred from homology"/>
<evidence type="ECO:0000256" key="4">
    <source>
        <dbReference type="ARBA" id="ARBA00023136"/>
    </source>
</evidence>
<evidence type="ECO:0000256" key="2">
    <source>
        <dbReference type="ARBA" id="ARBA00006275"/>
    </source>
</evidence>
<evidence type="ECO:0000313" key="9">
    <source>
        <dbReference type="Proteomes" id="UP000823847"/>
    </source>
</evidence>
<dbReference type="AlphaFoldDB" id="A0A9D2BPS9"/>
<dbReference type="Proteomes" id="UP000823847">
    <property type="component" value="Unassembled WGS sequence"/>
</dbReference>
<comment type="subcellular location">
    <subcellularLocation>
        <location evidence="1">Cell outer membrane</location>
    </subcellularLocation>
</comment>
<feature type="domain" description="SusD-like N-terminal" evidence="7">
    <location>
        <begin position="72"/>
        <end position="233"/>
    </location>
</feature>
<dbReference type="EMBL" id="DXEN01000007">
    <property type="protein sequence ID" value="HIX85168.1"/>
    <property type="molecule type" value="Genomic_DNA"/>
</dbReference>
<feature type="domain" description="RagB/SusD" evidence="6">
    <location>
        <begin position="345"/>
        <end position="527"/>
    </location>
</feature>
<dbReference type="SUPFAM" id="SSF48452">
    <property type="entry name" value="TPR-like"/>
    <property type="match status" value="1"/>
</dbReference>
<evidence type="ECO:0000256" key="1">
    <source>
        <dbReference type="ARBA" id="ARBA00004442"/>
    </source>
</evidence>
<keyword evidence="4" id="KW-0472">Membrane</keyword>
<dbReference type="InterPro" id="IPR033985">
    <property type="entry name" value="SusD-like_N"/>
</dbReference>
<dbReference type="Gene3D" id="1.25.40.390">
    <property type="match status" value="1"/>
</dbReference>
<dbReference type="Pfam" id="PF07980">
    <property type="entry name" value="SusD_RagB"/>
    <property type="match status" value="1"/>
</dbReference>
<accession>A0A9D2BPS9</accession>
<protein>
    <submittedName>
        <fullName evidence="8">RagB/SusD family nutrient uptake outer membrane protein</fullName>
    </submittedName>
</protein>
<comment type="similarity">
    <text evidence="2">Belongs to the SusD family.</text>
</comment>
<dbReference type="PROSITE" id="PS51257">
    <property type="entry name" value="PROKAR_LIPOPROTEIN"/>
    <property type="match status" value="1"/>
</dbReference>
<reference evidence="8" key="1">
    <citation type="journal article" date="2021" name="PeerJ">
        <title>Extensive microbial diversity within the chicken gut microbiome revealed by metagenomics and culture.</title>
        <authorList>
            <person name="Gilroy R."/>
            <person name="Ravi A."/>
            <person name="Getino M."/>
            <person name="Pursley I."/>
            <person name="Horton D.L."/>
            <person name="Alikhan N.F."/>
            <person name="Baker D."/>
            <person name="Gharbi K."/>
            <person name="Hall N."/>
            <person name="Watson M."/>
            <person name="Adriaenssens E.M."/>
            <person name="Foster-Nyarko E."/>
            <person name="Jarju S."/>
            <person name="Secka A."/>
            <person name="Antonio M."/>
            <person name="Oren A."/>
            <person name="Chaudhuri R.R."/>
            <person name="La Ragione R."/>
            <person name="Hildebrand F."/>
            <person name="Pallen M.J."/>
        </authorList>
    </citation>
    <scope>NUCLEOTIDE SEQUENCE</scope>
    <source>
        <strain evidence="8">ChiHecec2B26-12326</strain>
    </source>
</reference>
<dbReference type="Pfam" id="PF14322">
    <property type="entry name" value="SusD-like_3"/>
    <property type="match status" value="1"/>
</dbReference>
<sequence>MKKIVTTAILCAGLVGFTGCDSFLDEEPKSEITLATYYQTEDDIVGNVNYLYRNGAPDMMGSMNGAYRGSSASVMNMVTGYFTNEYEGQEVDCQYARNLTRQKWTASCCTYLTNSAWQNCYKVINIANAVLKYIDRVEMGNKEQYRAEARFFRALNYFYLIKMLGDVPMMTEPTEDGDAITYPTRTPQAEIYNTIIIPDLQFAVENLPAATFAGNGHRITRYAADMVLADVYMRLGQYNNAVPVLEDVIDSGMFSLTTNDDLGMNSAYNKLRANDDLPEVIYAREYDGSISNNGNVPVHAFNLASAAFFAASSTGNHYSLWVNVYGVSERYLNVYEDNDLRGQMNQFFHRTYTHPVDGTTLDMDMLCNWYYYDEDAILNTGVGTKDWNFYRYAETLLSAAECIAQSTGVTADAANYLAQVKARANMDGATVDEIAADLQGLGQQAFIEECWKERLREFPLEMKIWDDCVRTMKFPSISTTNKGEVQFVDLIGAQNGSGATFKDTDLYWPIPINEIQRNPNLEQNPGYTRE</sequence>
<keyword evidence="3" id="KW-0732">Signal</keyword>
<dbReference type="InterPro" id="IPR011990">
    <property type="entry name" value="TPR-like_helical_dom_sf"/>
</dbReference>
<dbReference type="InterPro" id="IPR012944">
    <property type="entry name" value="SusD_RagB_dom"/>
</dbReference>
<gene>
    <name evidence="8" type="ORF">H9848_00955</name>
</gene>
<evidence type="ECO:0000313" key="8">
    <source>
        <dbReference type="EMBL" id="HIX85168.1"/>
    </source>
</evidence>
<keyword evidence="5" id="KW-0998">Cell outer membrane</keyword>
<dbReference type="GO" id="GO:0009279">
    <property type="term" value="C:cell outer membrane"/>
    <property type="evidence" value="ECO:0007669"/>
    <property type="project" value="UniProtKB-SubCell"/>
</dbReference>
<comment type="caution">
    <text evidence="8">The sequence shown here is derived from an EMBL/GenBank/DDBJ whole genome shotgun (WGS) entry which is preliminary data.</text>
</comment>